<evidence type="ECO:0000256" key="4">
    <source>
        <dbReference type="ARBA" id="ARBA00008037"/>
    </source>
</evidence>
<dbReference type="InterPro" id="IPR050690">
    <property type="entry name" value="JHDM1_Histone_Demethylase"/>
</dbReference>
<evidence type="ECO:0000256" key="9">
    <source>
        <dbReference type="ARBA" id="ARBA00022833"/>
    </source>
</evidence>
<evidence type="ECO:0000256" key="20">
    <source>
        <dbReference type="SAM" id="MobiDB-lite"/>
    </source>
</evidence>
<dbReference type="CDD" id="cd15517">
    <property type="entry name" value="PHD_TCF19_like"/>
    <property type="match status" value="1"/>
</dbReference>
<dbReference type="Gene3D" id="2.60.120.650">
    <property type="entry name" value="Cupin"/>
    <property type="match status" value="2"/>
</dbReference>
<keyword evidence="12" id="KW-0560">Oxidoreductase</keyword>
<keyword evidence="7" id="KW-0479">Metal-binding</keyword>
<evidence type="ECO:0000256" key="14">
    <source>
        <dbReference type="ARBA" id="ARBA00023015"/>
    </source>
</evidence>
<dbReference type="Pfam" id="PF00628">
    <property type="entry name" value="PHD"/>
    <property type="match status" value="1"/>
</dbReference>
<dbReference type="InterPro" id="IPR001965">
    <property type="entry name" value="Znf_PHD"/>
</dbReference>
<proteinExistence type="inferred from homology"/>
<dbReference type="Proteomes" id="UP001220324">
    <property type="component" value="Unassembled WGS sequence"/>
</dbReference>
<feature type="region of interest" description="Disordered" evidence="20">
    <location>
        <begin position="100"/>
        <end position="154"/>
    </location>
</feature>
<feature type="region of interest" description="Disordered" evidence="20">
    <location>
        <begin position="1075"/>
        <end position="1150"/>
    </location>
</feature>
<feature type="region of interest" description="Disordered" evidence="20">
    <location>
        <begin position="1"/>
        <end position="83"/>
    </location>
</feature>
<evidence type="ECO:0000259" key="21">
    <source>
        <dbReference type="PROSITE" id="PS50016"/>
    </source>
</evidence>
<comment type="subcellular location">
    <subcellularLocation>
        <location evidence="3">Nucleus</location>
    </subcellularLocation>
</comment>
<accession>A0AAD6GDT0</accession>
<comment type="caution">
    <text evidence="23">The sequence shown here is derived from an EMBL/GenBank/DDBJ whole genome shotgun (WGS) entry which is preliminary data.</text>
</comment>
<evidence type="ECO:0000256" key="11">
    <source>
        <dbReference type="ARBA" id="ARBA00022964"/>
    </source>
</evidence>
<dbReference type="SMART" id="SM00558">
    <property type="entry name" value="JmjC"/>
    <property type="match status" value="1"/>
</dbReference>
<evidence type="ECO:0000313" key="24">
    <source>
        <dbReference type="Proteomes" id="UP001220324"/>
    </source>
</evidence>
<dbReference type="PROSITE" id="PS01359">
    <property type="entry name" value="ZF_PHD_1"/>
    <property type="match status" value="1"/>
</dbReference>
<keyword evidence="16" id="KW-0539">Nucleus</keyword>
<feature type="domain" description="PHD-type" evidence="21">
    <location>
        <begin position="310"/>
        <end position="370"/>
    </location>
</feature>
<feature type="compositionally biased region" description="Basic and acidic residues" evidence="20">
    <location>
        <begin position="1281"/>
        <end position="1293"/>
    </location>
</feature>
<evidence type="ECO:0000256" key="6">
    <source>
        <dbReference type="ARBA" id="ARBA00015153"/>
    </source>
</evidence>
<feature type="region of interest" description="Disordered" evidence="20">
    <location>
        <begin position="242"/>
        <end position="275"/>
    </location>
</feature>
<evidence type="ECO:0000259" key="22">
    <source>
        <dbReference type="PROSITE" id="PS51184"/>
    </source>
</evidence>
<evidence type="ECO:0000256" key="16">
    <source>
        <dbReference type="ARBA" id="ARBA00023242"/>
    </source>
</evidence>
<dbReference type="InterPro" id="IPR041070">
    <property type="entry name" value="JHD"/>
</dbReference>
<comment type="cofactor">
    <cofactor evidence="1">
        <name>Fe(2+)</name>
        <dbReference type="ChEBI" id="CHEBI:29033"/>
    </cofactor>
</comment>
<dbReference type="GO" id="GO:0008270">
    <property type="term" value="F:zinc ion binding"/>
    <property type="evidence" value="ECO:0007669"/>
    <property type="project" value="UniProtKB-KW"/>
</dbReference>
<comment type="function">
    <text evidence="2">Histone demethylase that specifically demethylates 'Lys-36' of histone H3, thereby playing a central role in histone code.</text>
</comment>
<evidence type="ECO:0000256" key="15">
    <source>
        <dbReference type="ARBA" id="ARBA00023163"/>
    </source>
</evidence>
<gene>
    <name evidence="23" type="ORF">N7494_009835</name>
</gene>
<feature type="compositionally biased region" description="Low complexity" evidence="20">
    <location>
        <begin position="1323"/>
        <end position="1334"/>
    </location>
</feature>
<evidence type="ECO:0000256" key="10">
    <source>
        <dbReference type="ARBA" id="ARBA00022853"/>
    </source>
</evidence>
<dbReference type="GO" id="GO:0140680">
    <property type="term" value="F:histone H3K36me/H3K36me2 demethylase activity"/>
    <property type="evidence" value="ECO:0007669"/>
    <property type="project" value="UniProtKB-EC"/>
</dbReference>
<dbReference type="PROSITE" id="PS51184">
    <property type="entry name" value="JMJC"/>
    <property type="match status" value="1"/>
</dbReference>
<feature type="domain" description="JmjC" evidence="22">
    <location>
        <begin position="568"/>
        <end position="726"/>
    </location>
</feature>
<keyword evidence="9" id="KW-0862">Zinc</keyword>
<dbReference type="EMBL" id="JAQIZZ010000007">
    <property type="protein sequence ID" value="KAJ5533283.1"/>
    <property type="molecule type" value="Genomic_DNA"/>
</dbReference>
<evidence type="ECO:0000313" key="23">
    <source>
        <dbReference type="EMBL" id="KAJ5533283.1"/>
    </source>
</evidence>
<dbReference type="InterPro" id="IPR011011">
    <property type="entry name" value="Znf_FYVE_PHD"/>
</dbReference>
<dbReference type="SUPFAM" id="SSF51197">
    <property type="entry name" value="Clavaminate synthase-like"/>
    <property type="match status" value="1"/>
</dbReference>
<keyword evidence="14" id="KW-0805">Transcription regulation</keyword>
<dbReference type="PROSITE" id="PS50016">
    <property type="entry name" value="ZF_PHD_2"/>
    <property type="match status" value="1"/>
</dbReference>
<reference evidence="23 24" key="1">
    <citation type="journal article" date="2023" name="IMA Fungus">
        <title>Comparative genomic study of the Penicillium genus elucidates a diverse pangenome and 15 lateral gene transfer events.</title>
        <authorList>
            <person name="Petersen C."/>
            <person name="Sorensen T."/>
            <person name="Nielsen M.R."/>
            <person name="Sondergaard T.E."/>
            <person name="Sorensen J.L."/>
            <person name="Fitzpatrick D.A."/>
            <person name="Frisvad J.C."/>
            <person name="Nielsen K.L."/>
        </authorList>
    </citation>
    <scope>NUCLEOTIDE SEQUENCE [LARGE SCALE GENOMIC DNA]</scope>
    <source>
        <strain evidence="23 24">IBT 35679</strain>
    </source>
</reference>
<evidence type="ECO:0000256" key="13">
    <source>
        <dbReference type="ARBA" id="ARBA00023004"/>
    </source>
</evidence>
<feature type="compositionally biased region" description="Basic and acidic residues" evidence="20">
    <location>
        <begin position="1102"/>
        <end position="1119"/>
    </location>
</feature>
<name>A0AAD6GDT0_9EURO</name>
<feature type="compositionally biased region" description="Polar residues" evidence="20">
    <location>
        <begin position="932"/>
        <end position="942"/>
    </location>
</feature>
<dbReference type="InterPro" id="IPR041667">
    <property type="entry name" value="Cupin_8"/>
</dbReference>
<dbReference type="InterPro" id="IPR003347">
    <property type="entry name" value="JmjC_dom"/>
</dbReference>
<keyword evidence="24" id="KW-1185">Reference proteome</keyword>
<evidence type="ECO:0000256" key="8">
    <source>
        <dbReference type="ARBA" id="ARBA00022771"/>
    </source>
</evidence>
<sequence length="1395" mass="155238">MMSAASFLNPLGERPPQYRTPSPPPRRAVEPITPSTTEFLASWAERNVTRATSLDRDQRPSNHSRNAAADAFSHHRSGHGRSNSTIDTLATIALATSPTFAPLSYRPPSPNSRPIASLFSIDSHSERPAKRPRSERDPSPHQSRRIPQGNPHSTFIDSMQIDAELLLNLARSTDTHPDSKKRVSIDETYHNHGAGSIRNNRVGFVGDSAGLEDEKFLHQEDSVPQSRMRSRSDGSAFLSRPVIRGTRPSTSSGTLPPIVWEDENDNSPPADVSRYAGYGEHQSTQVRESLPHKTADFTPKVEEEGSDTNQASCSACHLVRIPVETEEQDEDTWIGCDGCKRWFHIVCAGFKNDREVRTVDKYICRACRSIHGQTTFVRKSSRARTAIDYAGLNQGLVKAATDSTEHHYLEPIRQGKIKFQPESFPRMKPELVTAEYFERGNGWNEPVVIPACWNSRDPIPEVDADLEALVHEATTQEMFDDLLDVVSEQEIDVEENPECGQDQLDMVIPQGLTVRAVAELYGPEERVEVIDVKSQQGEDKRWNMQKWADYYESSEPNKPVRNVISLEVSQSKLGRLIKRPKVVRDLDLQDAVWPDELKAIGDYPKVQFYCLMSVADCYTDFHIDFGGSSVYYHILRGKKTFFFIPPKDKHLKKYEEWCNSPAQDSIFLGNQTKECYRVDLSEGDTMLIPSGWIHAVWTPENSLVIGGNFLTRLNYGMQIKILNIEKETKVPKKFRYPFFQKIQWYTALKYLEDDPIPQNVLEAFAQDENFRLHRHYPIYYEFGERSNQEPPSSPYYNARFYSQAELEGLPELTKYLLRTALIASSYNIDGVTVEVRNAVRRSIPKGVGDPVDFIRRFGIWVAWKRGNEKAPQWTRPGVIESNPKVSLTEKRPAGRPSRRSERNVDGQRTYAERQAVQRPTEEATTPVPPASSGGTIAPSESATPAPVGPVSEFSTQEPMTPKPRPTPRGSGLGPKRVACDACRRRRIRCRHKDEPNEWIQGRQMTMNGFVPGSGLSTPSSLAQDAVSALNSLAAIASQAGFQGNGVAGLEHFDGSAFHSAIMGASTAAVNRLNDASPDGANGNKKGRSKACDDCRKSKRRCIHDDRGNIDPIKAQERSKPRGTASAKRPRPNEDDAMAAATKKAKQESTSPIAHPAFFSQNASGGIMAHAMPVKTYDDESVGFGAMDQLQDQPIKESEAHIGPALYASPPAFHADLIEGKDVTSMSVSSKPTASLVSPPTSLADEMDVVQDGEALASVEGEAPNALHTPNSSSRHSSRQPRHGDQPRLGERPAPEATAYRVSKPVSIPASAPIRRITPAFATSSKKPSSRPSSSHAKKSSPMVERHFERHAPTSLSPHQLKHTKHFIGEEDTDAESLRLIRELQEEEFGLRRRRG</sequence>
<dbReference type="GO" id="GO:0005634">
    <property type="term" value="C:nucleus"/>
    <property type="evidence" value="ECO:0007669"/>
    <property type="project" value="UniProtKB-SubCell"/>
</dbReference>
<keyword evidence="10" id="KW-0156">Chromatin regulator</keyword>
<dbReference type="InterPro" id="IPR019787">
    <property type="entry name" value="Znf_PHD-finger"/>
</dbReference>
<dbReference type="SUPFAM" id="SSF57903">
    <property type="entry name" value="FYVE/PHD zinc finger"/>
    <property type="match status" value="1"/>
</dbReference>
<comment type="catalytic activity">
    <reaction evidence="18">
        <text>N(6),N(6)-dimethyl-L-lysyl(36)-[histone H3] + 2 2-oxoglutarate + 2 O2 = L-lysyl(36)-[histone H3] + 2 formaldehyde + 2 succinate + 2 CO2</text>
        <dbReference type="Rhea" id="RHEA:42032"/>
        <dbReference type="Rhea" id="RHEA-COMP:9785"/>
        <dbReference type="Rhea" id="RHEA-COMP:9787"/>
        <dbReference type="ChEBI" id="CHEBI:15379"/>
        <dbReference type="ChEBI" id="CHEBI:16526"/>
        <dbReference type="ChEBI" id="CHEBI:16810"/>
        <dbReference type="ChEBI" id="CHEBI:16842"/>
        <dbReference type="ChEBI" id="CHEBI:29969"/>
        <dbReference type="ChEBI" id="CHEBI:30031"/>
        <dbReference type="ChEBI" id="CHEBI:61976"/>
        <dbReference type="EC" id="1.14.11.27"/>
    </reaction>
</comment>
<organism evidence="23 24">
    <name type="scientific">Penicillium frequentans</name>
    <dbReference type="NCBI Taxonomy" id="3151616"/>
    <lineage>
        <taxon>Eukaryota</taxon>
        <taxon>Fungi</taxon>
        <taxon>Dikarya</taxon>
        <taxon>Ascomycota</taxon>
        <taxon>Pezizomycotina</taxon>
        <taxon>Eurotiomycetes</taxon>
        <taxon>Eurotiomycetidae</taxon>
        <taxon>Eurotiales</taxon>
        <taxon>Aspergillaceae</taxon>
        <taxon>Penicillium</taxon>
    </lineage>
</organism>
<evidence type="ECO:0000256" key="12">
    <source>
        <dbReference type="ARBA" id="ARBA00023002"/>
    </source>
</evidence>
<evidence type="ECO:0000256" key="17">
    <source>
        <dbReference type="ARBA" id="ARBA00031083"/>
    </source>
</evidence>
<evidence type="ECO:0000256" key="1">
    <source>
        <dbReference type="ARBA" id="ARBA00001954"/>
    </source>
</evidence>
<keyword evidence="8 19" id="KW-0863">Zinc-finger</keyword>
<evidence type="ECO:0000256" key="7">
    <source>
        <dbReference type="ARBA" id="ARBA00022723"/>
    </source>
</evidence>
<dbReference type="Pfam" id="PF17811">
    <property type="entry name" value="JHD"/>
    <property type="match status" value="1"/>
</dbReference>
<feature type="compositionally biased region" description="Basic and acidic residues" evidence="20">
    <location>
        <begin position="887"/>
        <end position="905"/>
    </location>
</feature>
<evidence type="ECO:0000256" key="2">
    <source>
        <dbReference type="ARBA" id="ARBA00003909"/>
    </source>
</evidence>
<dbReference type="InterPro" id="IPR019786">
    <property type="entry name" value="Zinc_finger_PHD-type_CS"/>
</dbReference>
<dbReference type="SMART" id="SM00249">
    <property type="entry name" value="PHD"/>
    <property type="match status" value="1"/>
</dbReference>
<feature type="compositionally biased region" description="Basic and acidic residues" evidence="20">
    <location>
        <begin position="123"/>
        <end position="139"/>
    </location>
</feature>
<keyword evidence="11" id="KW-0223">Dioxygenase</keyword>
<dbReference type="EC" id="1.14.11.27" evidence="5"/>
<feature type="region of interest" description="Disordered" evidence="20">
    <location>
        <begin position="1260"/>
        <end position="1361"/>
    </location>
</feature>
<dbReference type="Pfam" id="PF13621">
    <property type="entry name" value="Cupin_8"/>
    <property type="match status" value="1"/>
</dbReference>
<evidence type="ECO:0000256" key="19">
    <source>
        <dbReference type="PROSITE-ProRule" id="PRU00146"/>
    </source>
</evidence>
<comment type="similarity">
    <text evidence="4">Belongs to the JHDM1 histone demethylase family.</text>
</comment>
<evidence type="ECO:0000256" key="18">
    <source>
        <dbReference type="ARBA" id="ARBA00047915"/>
    </source>
</evidence>
<protein>
    <recommendedName>
        <fullName evidence="6">JmjC domain-containing histone demethylation protein 1</fullName>
        <ecNumber evidence="5">1.14.11.27</ecNumber>
    </recommendedName>
    <alternativeName>
        <fullName evidence="17">[Histone-H3]-lysine-36 demethylase 1</fullName>
    </alternativeName>
</protein>
<evidence type="ECO:0000256" key="3">
    <source>
        <dbReference type="ARBA" id="ARBA00004123"/>
    </source>
</evidence>
<evidence type="ECO:0000256" key="5">
    <source>
        <dbReference type="ARBA" id="ARBA00013246"/>
    </source>
</evidence>
<keyword evidence="13" id="KW-0408">Iron</keyword>
<keyword evidence="15" id="KW-0804">Transcription</keyword>
<dbReference type="PANTHER" id="PTHR23123">
    <property type="entry name" value="PHD/F-BOX CONTAINING PROTEIN"/>
    <property type="match status" value="1"/>
</dbReference>
<feature type="region of interest" description="Disordered" evidence="20">
    <location>
        <begin position="871"/>
        <end position="976"/>
    </location>
</feature>